<proteinExistence type="predicted"/>
<feature type="compositionally biased region" description="Low complexity" evidence="1">
    <location>
        <begin position="45"/>
        <end position="58"/>
    </location>
</feature>
<evidence type="ECO:0000259" key="2">
    <source>
        <dbReference type="Pfam" id="PF26456"/>
    </source>
</evidence>
<dbReference type="EMBL" id="BAAADU010000002">
    <property type="protein sequence ID" value="GAA0646730.1"/>
    <property type="molecule type" value="Genomic_DNA"/>
</dbReference>
<accession>A0AAV3SZ77</accession>
<protein>
    <recommendedName>
        <fullName evidence="2">DUF8135 domain-containing protein</fullName>
    </recommendedName>
</protein>
<sequence>MSDDEQADERRADDDPDVNLVDDAPGTREDSDAAREREATEQSVDEAAPAERASAEPTASEESDDADDDARSAPLSELATGVREREASRESDQEFDELFSEVDVGELDGEQAWRDLLAEEEGEPLAIGERVQTDEDRDVRVIENRTCHNCQYFGEPPELHCTHEGTDIRRVVDTDHYEVVDCPMVVDEEEFDLPDAE</sequence>
<dbReference type="RefSeq" id="WP_227261654.1">
    <property type="nucleotide sequence ID" value="NZ_BAAADU010000002.1"/>
</dbReference>
<dbReference type="GeneID" id="68572247"/>
<name>A0AAV3SZ77_9EURY</name>
<dbReference type="InterPro" id="IPR058448">
    <property type="entry name" value="DUF8135"/>
</dbReference>
<dbReference type="Proteomes" id="UP001500194">
    <property type="component" value="Unassembled WGS sequence"/>
</dbReference>
<gene>
    <name evidence="3" type="ORF">GCM10009019_06350</name>
</gene>
<comment type="caution">
    <text evidence="3">The sequence shown here is derived from an EMBL/GenBank/DDBJ whole genome shotgun (WGS) entry which is preliminary data.</text>
</comment>
<feature type="compositionally biased region" description="Basic and acidic residues" evidence="1">
    <location>
        <begin position="25"/>
        <end position="40"/>
    </location>
</feature>
<evidence type="ECO:0000256" key="1">
    <source>
        <dbReference type="SAM" id="MobiDB-lite"/>
    </source>
</evidence>
<keyword evidence="4" id="KW-1185">Reference proteome</keyword>
<feature type="domain" description="DUF8135" evidence="2">
    <location>
        <begin position="141"/>
        <end position="187"/>
    </location>
</feature>
<organism evidence="3 4">
    <name type="scientific">Salarchaeum japonicum</name>
    <dbReference type="NCBI Taxonomy" id="555573"/>
    <lineage>
        <taxon>Archaea</taxon>
        <taxon>Methanobacteriati</taxon>
        <taxon>Methanobacteriota</taxon>
        <taxon>Stenosarchaea group</taxon>
        <taxon>Halobacteria</taxon>
        <taxon>Halobacteriales</taxon>
        <taxon>Halobacteriaceae</taxon>
    </lineage>
</organism>
<feature type="region of interest" description="Disordered" evidence="1">
    <location>
        <begin position="1"/>
        <end position="96"/>
    </location>
</feature>
<feature type="compositionally biased region" description="Acidic residues" evidence="1">
    <location>
        <begin position="59"/>
        <end position="68"/>
    </location>
</feature>
<dbReference type="AlphaFoldDB" id="A0AAV3SZ77"/>
<reference evidence="3 4" key="1">
    <citation type="journal article" date="2019" name="Int. J. Syst. Evol. Microbiol.">
        <title>The Global Catalogue of Microorganisms (GCM) 10K type strain sequencing project: providing services to taxonomists for standard genome sequencing and annotation.</title>
        <authorList>
            <consortium name="The Broad Institute Genomics Platform"/>
            <consortium name="The Broad Institute Genome Sequencing Center for Infectious Disease"/>
            <person name="Wu L."/>
            <person name="Ma J."/>
        </authorList>
    </citation>
    <scope>NUCLEOTIDE SEQUENCE [LARGE SCALE GENOMIC DNA]</scope>
    <source>
        <strain evidence="3 4">JCM 16327</strain>
    </source>
</reference>
<evidence type="ECO:0000313" key="3">
    <source>
        <dbReference type="EMBL" id="GAA0646730.1"/>
    </source>
</evidence>
<evidence type="ECO:0000313" key="4">
    <source>
        <dbReference type="Proteomes" id="UP001500194"/>
    </source>
</evidence>
<dbReference type="Pfam" id="PF26456">
    <property type="entry name" value="DUF8135"/>
    <property type="match status" value="1"/>
</dbReference>
<feature type="compositionally biased region" description="Basic and acidic residues" evidence="1">
    <location>
        <begin position="82"/>
        <end position="92"/>
    </location>
</feature>